<evidence type="ECO:0000259" key="2">
    <source>
        <dbReference type="PROSITE" id="PS50404"/>
    </source>
</evidence>
<evidence type="ECO:0000313" key="4">
    <source>
        <dbReference type="EMBL" id="MEI2456773.1"/>
    </source>
</evidence>
<dbReference type="SFLD" id="SFLDS00019">
    <property type="entry name" value="Glutathione_Transferase_(cytos"/>
    <property type="match status" value="1"/>
</dbReference>
<comment type="caution">
    <text evidence="4">The sequence shown here is derived from an EMBL/GenBank/DDBJ whole genome shotgun (WGS) entry which is preliminary data.</text>
</comment>
<dbReference type="EMBL" id="JBANDL010000002">
    <property type="protein sequence ID" value="MEI2456773.1"/>
    <property type="molecule type" value="Genomic_DNA"/>
</dbReference>
<dbReference type="RefSeq" id="WP_336132611.1">
    <property type="nucleotide sequence ID" value="NZ_JBANDL010000002.1"/>
</dbReference>
<name>A0ABU8D909_9GAMM</name>
<dbReference type="PANTHER" id="PTHR44051:SF8">
    <property type="entry name" value="GLUTATHIONE S-TRANSFERASE GSTA"/>
    <property type="match status" value="1"/>
</dbReference>
<dbReference type="SUPFAM" id="SSF47616">
    <property type="entry name" value="GST C-terminal domain-like"/>
    <property type="match status" value="1"/>
</dbReference>
<dbReference type="PANTHER" id="PTHR44051">
    <property type="entry name" value="GLUTATHIONE S-TRANSFERASE-RELATED"/>
    <property type="match status" value="1"/>
</dbReference>
<dbReference type="GO" id="GO:0004364">
    <property type="term" value="F:glutathione transferase activity"/>
    <property type="evidence" value="ECO:0007669"/>
    <property type="project" value="UniProtKB-EC"/>
</dbReference>
<dbReference type="PROSITE" id="PS50404">
    <property type="entry name" value="GST_NTER"/>
    <property type="match status" value="1"/>
</dbReference>
<feature type="domain" description="GST C-terminal" evidence="3">
    <location>
        <begin position="86"/>
        <end position="201"/>
    </location>
</feature>
<sequence>MKLYYSPGACSLASHILLRETGAAFALERVDTGAHRTEAGVDYYAINPKGQVPLLELADGQRLSEGPIIGPYLSELAAADVLLPRAGLARYRVLEWQNYVATELHKSFTPLFRNDLDEAAKAPLRAGLRRRFEWLESRLDGDYLTGAAFTVADAYLFAVARWAPHVALELGDLPRLQAYLHRVAQRPAVIASLRAEGLLAA</sequence>
<evidence type="ECO:0000313" key="5">
    <source>
        <dbReference type="Proteomes" id="UP001387215"/>
    </source>
</evidence>
<dbReference type="InterPro" id="IPR036282">
    <property type="entry name" value="Glutathione-S-Trfase_C_sf"/>
</dbReference>
<gene>
    <name evidence="4" type="primary">gstA</name>
    <name evidence="4" type="ORF">V2J18_19130</name>
</gene>
<reference evidence="4 5" key="1">
    <citation type="submission" date="2024-02" db="EMBL/GenBank/DDBJ databases">
        <title>Lysobacter Genome Sequencing and Mining.</title>
        <authorList>
            <person name="Bierman J."/>
            <person name="Walker M.C."/>
        </authorList>
    </citation>
    <scope>NUCLEOTIDE SEQUENCE [LARGE SCALE GENOMIC DNA]</scope>
    <source>
        <strain evidence="4 5">PB6250</strain>
    </source>
</reference>
<accession>A0ABU8D909</accession>
<dbReference type="InterPro" id="IPR004046">
    <property type="entry name" value="GST_C"/>
</dbReference>
<dbReference type="SUPFAM" id="SSF52833">
    <property type="entry name" value="Thioredoxin-like"/>
    <property type="match status" value="1"/>
</dbReference>
<keyword evidence="4" id="KW-0808">Transferase</keyword>
<dbReference type="InterPro" id="IPR004045">
    <property type="entry name" value="Glutathione_S-Trfase_N"/>
</dbReference>
<keyword evidence="5" id="KW-1185">Reference proteome</keyword>
<dbReference type="SFLD" id="SFLDG00358">
    <property type="entry name" value="Main_(cytGST)"/>
    <property type="match status" value="1"/>
</dbReference>
<dbReference type="EC" id="2.5.1.18" evidence="4"/>
<dbReference type="Pfam" id="PF02798">
    <property type="entry name" value="GST_N"/>
    <property type="match status" value="1"/>
</dbReference>
<comment type="similarity">
    <text evidence="1">Belongs to the GST superfamily.</text>
</comment>
<dbReference type="SFLD" id="SFLDG01150">
    <property type="entry name" value="Main.1:_Beta-like"/>
    <property type="match status" value="1"/>
</dbReference>
<dbReference type="Proteomes" id="UP001387215">
    <property type="component" value="Unassembled WGS sequence"/>
</dbReference>
<evidence type="ECO:0000256" key="1">
    <source>
        <dbReference type="RuleBase" id="RU003494"/>
    </source>
</evidence>
<protein>
    <submittedName>
        <fullName evidence="4">Glutathione transferase GstA</fullName>
        <ecNumber evidence="4">2.5.1.18</ecNumber>
    </submittedName>
</protein>
<dbReference type="InterPro" id="IPR010987">
    <property type="entry name" value="Glutathione-S-Trfase_C-like"/>
</dbReference>
<dbReference type="InterPro" id="IPR036249">
    <property type="entry name" value="Thioredoxin-like_sf"/>
</dbReference>
<dbReference type="PROSITE" id="PS50405">
    <property type="entry name" value="GST_CTER"/>
    <property type="match status" value="1"/>
</dbReference>
<dbReference type="Gene3D" id="1.20.1050.10">
    <property type="match status" value="1"/>
</dbReference>
<dbReference type="Pfam" id="PF00043">
    <property type="entry name" value="GST_C"/>
    <property type="match status" value="1"/>
</dbReference>
<dbReference type="InterPro" id="IPR040079">
    <property type="entry name" value="Glutathione_S-Trfase"/>
</dbReference>
<dbReference type="CDD" id="cd03188">
    <property type="entry name" value="GST_C_Beta"/>
    <property type="match status" value="1"/>
</dbReference>
<dbReference type="NCBIfam" id="NF007831">
    <property type="entry name" value="PRK10542.1"/>
    <property type="match status" value="1"/>
</dbReference>
<organism evidence="4 5">
    <name type="scientific">Lysobacter firmicutimachus</name>
    <dbReference type="NCBI Taxonomy" id="1792846"/>
    <lineage>
        <taxon>Bacteria</taxon>
        <taxon>Pseudomonadati</taxon>
        <taxon>Pseudomonadota</taxon>
        <taxon>Gammaproteobacteria</taxon>
        <taxon>Lysobacterales</taxon>
        <taxon>Lysobacteraceae</taxon>
        <taxon>Lysobacter</taxon>
    </lineage>
</organism>
<dbReference type="Gene3D" id="3.40.30.10">
    <property type="entry name" value="Glutaredoxin"/>
    <property type="match status" value="1"/>
</dbReference>
<proteinExistence type="inferred from homology"/>
<feature type="domain" description="GST N-terminal" evidence="2">
    <location>
        <begin position="1"/>
        <end position="81"/>
    </location>
</feature>
<evidence type="ECO:0000259" key="3">
    <source>
        <dbReference type="PROSITE" id="PS50405"/>
    </source>
</evidence>
<dbReference type="CDD" id="cd03057">
    <property type="entry name" value="GST_N_Beta"/>
    <property type="match status" value="1"/>
</dbReference>